<gene>
    <name evidence="1" type="ORF">GCM10007103_01720</name>
</gene>
<proteinExistence type="predicted"/>
<organism evidence="1 2">
    <name type="scientific">Salinimicrobium marinum</name>
    <dbReference type="NCBI Taxonomy" id="680283"/>
    <lineage>
        <taxon>Bacteria</taxon>
        <taxon>Pseudomonadati</taxon>
        <taxon>Bacteroidota</taxon>
        <taxon>Flavobacteriia</taxon>
        <taxon>Flavobacteriales</taxon>
        <taxon>Flavobacteriaceae</taxon>
        <taxon>Salinimicrobium</taxon>
    </lineage>
</organism>
<reference evidence="1" key="1">
    <citation type="journal article" date="2014" name="Int. J. Syst. Evol. Microbiol.">
        <title>Complete genome sequence of Corynebacterium casei LMG S-19264T (=DSM 44701T), isolated from a smear-ripened cheese.</title>
        <authorList>
            <consortium name="US DOE Joint Genome Institute (JGI-PGF)"/>
            <person name="Walter F."/>
            <person name="Albersmeier A."/>
            <person name="Kalinowski J."/>
            <person name="Ruckert C."/>
        </authorList>
    </citation>
    <scope>NUCLEOTIDE SEQUENCE</scope>
    <source>
        <strain evidence="1">KCTC 12719</strain>
    </source>
</reference>
<dbReference type="Proteomes" id="UP000610456">
    <property type="component" value="Unassembled WGS sequence"/>
</dbReference>
<evidence type="ECO:0008006" key="3">
    <source>
        <dbReference type="Google" id="ProtNLM"/>
    </source>
</evidence>
<reference evidence="1" key="2">
    <citation type="submission" date="2020-09" db="EMBL/GenBank/DDBJ databases">
        <authorList>
            <person name="Sun Q."/>
            <person name="Kim S."/>
        </authorList>
    </citation>
    <scope>NUCLEOTIDE SEQUENCE</scope>
    <source>
        <strain evidence="1">KCTC 12719</strain>
    </source>
</reference>
<keyword evidence="2" id="KW-1185">Reference proteome</keyword>
<name>A0A918S7B0_9FLAO</name>
<sequence length="480" mass="55170">MLGFYAEQQIKKSFDEDLSGILTYEELDVSVVNRRITLTRPEINYAENNMEASEISVDGINYYQYLVNKKIRIGIIEITDPEIILRDKEEDSATGDSESEFEEDIVVNSVEIKNGTLLKTENDTATTDMFLSLRNFRITDVSVNAEAMKKKIPFGYDTYNFEVDSLRMELNDQHNFSTGAFSGDNGNFSIDDLRIIPKYDKVEFQRHIPYEKDRFELLIKNVSLKDLSWIFENDSLRLESSLLIVNRGDLEVYRNKLIRDDPRIKTLYSEKLRNMPVKVDINEIQVKNTKIVYQEKINEDRPPGEVEFYEVDAEIQDLTNIGMGQEDFPKTKITANALFHNETPLQINWEFDISSKTDAFTISGNLEKVSEGAINSFLRPAMNVEARGGIESLYFTYSGNDDAAQGDVRIVYTDFKVNVLKDDGTEKSSFWSAVANLFISNDAVNDDVENNDLEVTRDKNKSFWNYLWLMVREGALASFI</sequence>
<dbReference type="EMBL" id="BMXB01000001">
    <property type="protein sequence ID" value="GHA24160.1"/>
    <property type="molecule type" value="Genomic_DNA"/>
</dbReference>
<evidence type="ECO:0000313" key="1">
    <source>
        <dbReference type="EMBL" id="GHA24160.1"/>
    </source>
</evidence>
<dbReference type="AlphaFoldDB" id="A0A918S7B0"/>
<protein>
    <recommendedName>
        <fullName evidence="3">DUF748 domain-containing protein</fullName>
    </recommendedName>
</protein>
<comment type="caution">
    <text evidence="1">The sequence shown here is derived from an EMBL/GenBank/DDBJ whole genome shotgun (WGS) entry which is preliminary data.</text>
</comment>
<accession>A0A918S7B0</accession>
<evidence type="ECO:0000313" key="2">
    <source>
        <dbReference type="Proteomes" id="UP000610456"/>
    </source>
</evidence>